<name>A0ABT7U9A1_9BACE</name>
<evidence type="ECO:0000313" key="3">
    <source>
        <dbReference type="Proteomes" id="UP001228403"/>
    </source>
</evidence>
<dbReference type="Proteomes" id="UP001228403">
    <property type="component" value="Unassembled WGS sequence"/>
</dbReference>
<dbReference type="EMBL" id="JAUDCF010000053">
    <property type="protein sequence ID" value="MDM8146813.1"/>
    <property type="molecule type" value="Genomic_DNA"/>
</dbReference>
<feature type="transmembrane region" description="Helical" evidence="1">
    <location>
        <begin position="447"/>
        <end position="467"/>
    </location>
</feature>
<keyword evidence="3" id="KW-1185">Reference proteome</keyword>
<reference evidence="3" key="1">
    <citation type="submission" date="2023-07" db="EMBL/GenBank/DDBJ databases">
        <title>Identification and characterization of horizontal gene transfer across gut microbiota members of farm animals based on homology search.</title>
        <authorList>
            <person name="Schwarzerova J."/>
            <person name="Nykrynova M."/>
            <person name="Jureckova K."/>
            <person name="Cejkova D."/>
            <person name="Rychlik I."/>
        </authorList>
    </citation>
    <scope>NUCLEOTIDE SEQUENCE [LARGE SCALE GENOMIC DNA]</scope>
    <source>
        <strain evidence="3">ET4</strain>
    </source>
</reference>
<organism evidence="2 3">
    <name type="scientific">Bacteroides eggerthii</name>
    <dbReference type="NCBI Taxonomy" id="28111"/>
    <lineage>
        <taxon>Bacteria</taxon>
        <taxon>Pseudomonadati</taxon>
        <taxon>Bacteroidota</taxon>
        <taxon>Bacteroidia</taxon>
        <taxon>Bacteroidales</taxon>
        <taxon>Bacteroidaceae</taxon>
        <taxon>Bacteroides</taxon>
    </lineage>
</organism>
<sequence length="468" mass="55370">MNLYSGSLSIYFPCKVKSGFPVSRLNDRWNRWRKRQIDFIHHSRAPLTDLMDKKKNRFINESLLKVFQKTLVPDLPFDNQCAPYGLKCLQLAYRKRRESSIFSKNIQILLSSFNLEYYLKNKEKTLKSEGALLLNVNADNSVATLIVVLNFSDYQAIDLIYLKHIFYKRLLVSITEKETETQNCNCANCTWMGCRKKTSEIPLIEMTMQDFMNMKIREISFLNKLEYDFDYRARYSFVELINPLDKFVNNQDEYSKLQKYKQKRNAILLEELYGILYADECYVNYPFRKLFDIFKTNNSTRIDYDLYVSGLNALIIRNRLSGIKSSAIQLQEDFRKGYNEHNENIRTEQINGFCIPGLQEGRFPSFLKAVEIHYLINKVTTNEIAIHERSFLNPVIIFKRLWLLWEILYDVDSHKYHVNNNFQREFGILKQLGDIRSEYNGLLTHSLSYSMAIVTIIATFITFIQLWK</sequence>
<keyword evidence="1" id="KW-0472">Membrane</keyword>
<keyword evidence="1" id="KW-0812">Transmembrane</keyword>
<accession>A0ABT7U9A1</accession>
<comment type="caution">
    <text evidence="2">The sequence shown here is derived from an EMBL/GenBank/DDBJ whole genome shotgun (WGS) entry which is preliminary data.</text>
</comment>
<protein>
    <submittedName>
        <fullName evidence="2">Uncharacterized protein</fullName>
    </submittedName>
</protein>
<evidence type="ECO:0000256" key="1">
    <source>
        <dbReference type="SAM" id="Phobius"/>
    </source>
</evidence>
<gene>
    <name evidence="2" type="ORF">QUW02_12940</name>
</gene>
<keyword evidence="1" id="KW-1133">Transmembrane helix</keyword>
<evidence type="ECO:0000313" key="2">
    <source>
        <dbReference type="EMBL" id="MDM8146813.1"/>
    </source>
</evidence>
<proteinExistence type="predicted"/>